<dbReference type="RefSeq" id="WP_184610034.1">
    <property type="nucleotide sequence ID" value="NZ_BOOS01000063.1"/>
</dbReference>
<protein>
    <submittedName>
        <fullName evidence="2">Nitroimidazol reductase NimA-like FMN-containing flavoprotein (Pyridoxamine 5'-phosphate oxidase superfamily)</fullName>
    </submittedName>
</protein>
<comment type="caution">
    <text evidence="2">The sequence shown here is derived from an EMBL/GenBank/DDBJ whole genome shotgun (WGS) entry which is preliminary data.</text>
</comment>
<reference evidence="2 3" key="1">
    <citation type="submission" date="2020-08" db="EMBL/GenBank/DDBJ databases">
        <title>Sequencing the genomes of 1000 actinobacteria strains.</title>
        <authorList>
            <person name="Klenk H.-P."/>
        </authorList>
    </citation>
    <scope>NUCLEOTIDE SEQUENCE [LARGE SCALE GENOMIC DNA]</scope>
    <source>
        <strain evidence="2 3">DSM 45790</strain>
    </source>
</reference>
<dbReference type="InterPro" id="IPR012349">
    <property type="entry name" value="Split_barrel_FMN-bd"/>
</dbReference>
<name>A0A7W8Z2F1_9ACTN</name>
<evidence type="ECO:0000313" key="3">
    <source>
        <dbReference type="Proteomes" id="UP000588112"/>
    </source>
</evidence>
<dbReference type="EMBL" id="JACHBR010000001">
    <property type="protein sequence ID" value="MBB5626208.1"/>
    <property type="molecule type" value="Genomic_DNA"/>
</dbReference>
<feature type="compositionally biased region" description="Basic and acidic residues" evidence="1">
    <location>
        <begin position="7"/>
        <end position="21"/>
    </location>
</feature>
<organism evidence="2 3">
    <name type="scientific">Sphaerisporangium krabiense</name>
    <dbReference type="NCBI Taxonomy" id="763782"/>
    <lineage>
        <taxon>Bacteria</taxon>
        <taxon>Bacillati</taxon>
        <taxon>Actinomycetota</taxon>
        <taxon>Actinomycetes</taxon>
        <taxon>Streptosporangiales</taxon>
        <taxon>Streptosporangiaceae</taxon>
        <taxon>Sphaerisporangium</taxon>
    </lineage>
</organism>
<feature type="region of interest" description="Disordered" evidence="1">
    <location>
        <begin position="1"/>
        <end position="21"/>
    </location>
</feature>
<keyword evidence="3" id="KW-1185">Reference proteome</keyword>
<evidence type="ECO:0000313" key="2">
    <source>
        <dbReference type="EMBL" id="MBB5626208.1"/>
    </source>
</evidence>
<dbReference type="AlphaFoldDB" id="A0A7W8Z2F1"/>
<dbReference type="SUPFAM" id="SSF50475">
    <property type="entry name" value="FMN-binding split barrel"/>
    <property type="match status" value="1"/>
</dbReference>
<dbReference type="Proteomes" id="UP000588112">
    <property type="component" value="Unassembled WGS sequence"/>
</dbReference>
<evidence type="ECO:0000256" key="1">
    <source>
        <dbReference type="SAM" id="MobiDB-lite"/>
    </source>
</evidence>
<dbReference type="InterPro" id="IPR024747">
    <property type="entry name" value="Pyridox_Oxase-rel"/>
</dbReference>
<gene>
    <name evidence="2" type="ORF">BJ981_001907</name>
</gene>
<dbReference type="Gene3D" id="2.30.110.10">
    <property type="entry name" value="Electron Transport, Fmn-binding Protein, Chain A"/>
    <property type="match status" value="1"/>
</dbReference>
<accession>A0A7W8Z2F1</accession>
<sequence length="156" mass="17341">MSQTPHGLEEHGLEEHGLEEHGLEELGQEECMRLISPGGIGRVAFDGAPGPTVLPVNYRVAGGDIVFRTREGGILDLDLRSGLRGLDIKIAFQVDRVDEIRHEGWSVLIQGAAHHVPEEEEAAVLYTDLRSWAGDDRRHYVRVIPTRVTGRRIHSL</sequence>
<proteinExistence type="predicted"/>
<dbReference type="Pfam" id="PF12900">
    <property type="entry name" value="Pyridox_ox_2"/>
    <property type="match status" value="1"/>
</dbReference>